<dbReference type="GO" id="GO:0005737">
    <property type="term" value="C:cytoplasm"/>
    <property type="evidence" value="ECO:0007669"/>
    <property type="project" value="InterPro"/>
</dbReference>
<dbReference type="PROSITE" id="PS50263">
    <property type="entry name" value="CN_HYDROLASE"/>
    <property type="match status" value="1"/>
</dbReference>
<dbReference type="GO" id="GO:0009435">
    <property type="term" value="P:NAD+ biosynthetic process"/>
    <property type="evidence" value="ECO:0007669"/>
    <property type="project" value="InterPro"/>
</dbReference>
<keyword evidence="1" id="KW-0436">Ligase</keyword>
<dbReference type="PANTHER" id="PTHR23090:SF9">
    <property type="entry name" value="GLUTAMINE-DEPENDENT NAD(+) SYNTHETASE"/>
    <property type="match status" value="1"/>
</dbReference>
<reference evidence="3" key="1">
    <citation type="journal article" date="2013" name="Environ. Microbiol.">
        <title>Microbiota from the distal guts of lean and obese adolescents exhibit partial functional redundancy besides clear differences in community structure.</title>
        <authorList>
            <person name="Ferrer M."/>
            <person name="Ruiz A."/>
            <person name="Lanza F."/>
            <person name="Haange S.B."/>
            <person name="Oberbach A."/>
            <person name="Till H."/>
            <person name="Bargiela R."/>
            <person name="Campoy C."/>
            <person name="Segura M.T."/>
            <person name="Richter M."/>
            <person name="von Bergen M."/>
            <person name="Seifert J."/>
            <person name="Suarez A."/>
        </authorList>
    </citation>
    <scope>NUCLEOTIDE SEQUENCE</scope>
</reference>
<proteinExistence type="predicted"/>
<evidence type="ECO:0000313" key="3">
    <source>
        <dbReference type="EMBL" id="EKC70795.1"/>
    </source>
</evidence>
<name>K1TX93_9ZZZZ</name>
<accession>K1TX93</accession>
<evidence type="ECO:0000256" key="1">
    <source>
        <dbReference type="ARBA" id="ARBA00022598"/>
    </source>
</evidence>
<dbReference type="InterPro" id="IPR003694">
    <property type="entry name" value="NAD_synthase"/>
</dbReference>
<comment type="caution">
    <text evidence="3">The sequence shown here is derived from an EMBL/GenBank/DDBJ whole genome shotgun (WGS) entry which is preliminary data.</text>
</comment>
<dbReference type="GO" id="GO:0003952">
    <property type="term" value="F:NAD+ synthase (glutamine-hydrolyzing) activity"/>
    <property type="evidence" value="ECO:0007669"/>
    <property type="project" value="InterPro"/>
</dbReference>
<protein>
    <submittedName>
        <fullName evidence="3">NAD+ synthetase</fullName>
    </submittedName>
</protein>
<dbReference type="CDD" id="cd07570">
    <property type="entry name" value="GAT_Gln-NAD-synth"/>
    <property type="match status" value="1"/>
</dbReference>
<dbReference type="SUPFAM" id="SSF56317">
    <property type="entry name" value="Carbon-nitrogen hydrolase"/>
    <property type="match status" value="1"/>
</dbReference>
<dbReference type="Pfam" id="PF00795">
    <property type="entry name" value="CN_hydrolase"/>
    <property type="match status" value="1"/>
</dbReference>
<dbReference type="InterPro" id="IPR003010">
    <property type="entry name" value="C-N_Hydrolase"/>
</dbReference>
<dbReference type="InterPro" id="IPR036526">
    <property type="entry name" value="C-N_Hydrolase_sf"/>
</dbReference>
<dbReference type="EMBL" id="AJWZ01002497">
    <property type="protein sequence ID" value="EKC70795.1"/>
    <property type="molecule type" value="Genomic_DNA"/>
</dbReference>
<dbReference type="GO" id="GO:0004359">
    <property type="term" value="F:glutaminase activity"/>
    <property type="evidence" value="ECO:0007669"/>
    <property type="project" value="InterPro"/>
</dbReference>
<organism evidence="3">
    <name type="scientific">human gut metagenome</name>
    <dbReference type="NCBI Taxonomy" id="408170"/>
    <lineage>
        <taxon>unclassified sequences</taxon>
        <taxon>metagenomes</taxon>
        <taxon>organismal metagenomes</taxon>
    </lineage>
</organism>
<gene>
    <name evidence="3" type="ORF">OBE_03708</name>
</gene>
<dbReference type="AlphaFoldDB" id="K1TX93"/>
<dbReference type="Gene3D" id="3.60.110.10">
    <property type="entry name" value="Carbon-nitrogen hydrolase"/>
    <property type="match status" value="1"/>
</dbReference>
<feature type="non-terminal residue" evidence="3">
    <location>
        <position position="125"/>
    </location>
</feature>
<feature type="domain" description="CN hydrolase" evidence="2">
    <location>
        <begin position="6"/>
        <end position="125"/>
    </location>
</feature>
<dbReference type="PANTHER" id="PTHR23090">
    <property type="entry name" value="NH 3 /GLUTAMINE-DEPENDENT NAD + SYNTHETASE"/>
    <property type="match status" value="1"/>
</dbReference>
<evidence type="ECO:0000259" key="2">
    <source>
        <dbReference type="PROSITE" id="PS50263"/>
    </source>
</evidence>
<sequence length="125" mass="13558">MKDGFVRCASATVDIKVADTDYNTSNIIKAIEDAAQNNIKLIVFPELCITGYTCGDLFLQKILIDSAKDSLIKIAKATENLDITAVVGLPYVAEQTLYNCAAVVNGGHIKGLVPKLNIPNYAEFY</sequence>